<gene>
    <name evidence="1" type="ORF">N656DRAFT_844260</name>
</gene>
<accession>A0AAN6TF95</accession>
<name>A0AAN6TF95_9PEZI</name>
<reference evidence="1" key="2">
    <citation type="submission" date="2023-05" db="EMBL/GenBank/DDBJ databases">
        <authorList>
            <consortium name="Lawrence Berkeley National Laboratory"/>
            <person name="Steindorff A."/>
            <person name="Hensen N."/>
            <person name="Bonometti L."/>
            <person name="Westerberg I."/>
            <person name="Brannstrom I.O."/>
            <person name="Guillou S."/>
            <person name="Cros-Aarteil S."/>
            <person name="Calhoun S."/>
            <person name="Haridas S."/>
            <person name="Kuo A."/>
            <person name="Mondo S."/>
            <person name="Pangilinan J."/>
            <person name="Riley R."/>
            <person name="Labutti K."/>
            <person name="Andreopoulos B."/>
            <person name="Lipzen A."/>
            <person name="Chen C."/>
            <person name="Yanf M."/>
            <person name="Daum C."/>
            <person name="Ng V."/>
            <person name="Clum A."/>
            <person name="Ohm R."/>
            <person name="Martin F."/>
            <person name="Silar P."/>
            <person name="Natvig D."/>
            <person name="Lalanne C."/>
            <person name="Gautier V."/>
            <person name="Ament-Velasquez S.L."/>
            <person name="Kruys A."/>
            <person name="Hutchinson M.I."/>
            <person name="Powell A.J."/>
            <person name="Barry K."/>
            <person name="Miller A.N."/>
            <person name="Grigoriev I.V."/>
            <person name="Debuchy R."/>
            <person name="Gladieux P."/>
            <person name="Thoren M.H."/>
            <person name="Johannesson H."/>
        </authorList>
    </citation>
    <scope>NUCLEOTIDE SEQUENCE</scope>
    <source>
        <strain evidence="1">CBS 508.74</strain>
    </source>
</reference>
<dbReference type="Pfam" id="PF07247">
    <property type="entry name" value="AATase"/>
    <property type="match status" value="1"/>
</dbReference>
<dbReference type="RefSeq" id="XP_064670893.1">
    <property type="nucleotide sequence ID" value="XM_064819127.1"/>
</dbReference>
<dbReference type="GeneID" id="89943253"/>
<organism evidence="1 2">
    <name type="scientific">Canariomyces notabilis</name>
    <dbReference type="NCBI Taxonomy" id="2074819"/>
    <lineage>
        <taxon>Eukaryota</taxon>
        <taxon>Fungi</taxon>
        <taxon>Dikarya</taxon>
        <taxon>Ascomycota</taxon>
        <taxon>Pezizomycotina</taxon>
        <taxon>Sordariomycetes</taxon>
        <taxon>Sordariomycetidae</taxon>
        <taxon>Sordariales</taxon>
        <taxon>Chaetomiaceae</taxon>
        <taxon>Canariomyces</taxon>
    </lineage>
</organism>
<dbReference type="PANTHER" id="PTHR28037">
    <property type="entry name" value="ALCOHOL O-ACETYLTRANSFERASE 1-RELATED"/>
    <property type="match status" value="1"/>
</dbReference>
<dbReference type="Gene3D" id="3.30.559.10">
    <property type="entry name" value="Chloramphenicol acetyltransferase-like domain"/>
    <property type="match status" value="1"/>
</dbReference>
<proteinExistence type="predicted"/>
<dbReference type="Gene3D" id="3.30.559.30">
    <property type="entry name" value="Nonribosomal peptide synthetase, condensation domain"/>
    <property type="match status" value="1"/>
</dbReference>
<sequence>MATSVIVTPERKDGEVEVVGRQLGRLELAPAGESIIRKFGMLESYQTALQTLDYMRSIILACRYKLPTGLVSQTTPHELFSIFKKAAARVVLKHPHLHVGLVAEDTARPSWVRLNTINLLDHIEWRTVGKGEDDLGKAFVETSYEQLDTKFGNYQTTPGWKIKVLRQEGSDFIDVLLVFNHTIIDGRSARIFHEDLLQVLQDDTQTLEKGLLTDHILELPEDSTARLNPPAEHLVHFPVDATALFYYLSQEVQTPADKYPSRPTQAHWAPIMPTPFKTQFRTITVPRHVLAELTEACRQHKTTLTGLLHALIWVTLTPLLEPSKASAFEFLTAMDLRRFLPAHPPSHPWFDPEKAMANYVTIANHVLDEDLVAQLRSKLSLGSAANTGVAGVQVPSEELMNLVWTVAGKVRRELEAKLDQGLENDMNGFAQAVCDWRAQLSEEACRPRRSSWVITNLGVIDGNNSDCRQQLEASSWAITNAQFIMCANVVASAITVSTVAVKGGDLTVACAWQDCVIDGKVGDAFVADLERWLGFTSGFQDGQAAAEPAP</sequence>
<dbReference type="PANTHER" id="PTHR28037:SF1">
    <property type="entry name" value="ALCOHOL O-ACETYLTRANSFERASE 1-RELATED"/>
    <property type="match status" value="1"/>
</dbReference>
<dbReference type="SUPFAM" id="SSF52777">
    <property type="entry name" value="CoA-dependent acyltransferases"/>
    <property type="match status" value="2"/>
</dbReference>
<comment type="caution">
    <text evidence="1">The sequence shown here is derived from an EMBL/GenBank/DDBJ whole genome shotgun (WGS) entry which is preliminary data.</text>
</comment>
<dbReference type="AlphaFoldDB" id="A0AAN6TF95"/>
<dbReference type="InterPro" id="IPR023213">
    <property type="entry name" value="CAT-like_dom_sf"/>
</dbReference>
<protein>
    <recommendedName>
        <fullName evidence="3">Alcohol acetyltransferase</fullName>
    </recommendedName>
</protein>
<dbReference type="EMBL" id="MU853339">
    <property type="protein sequence ID" value="KAK4113323.1"/>
    <property type="molecule type" value="Genomic_DNA"/>
</dbReference>
<dbReference type="InterPro" id="IPR010828">
    <property type="entry name" value="Atf2/Sli1-like"/>
</dbReference>
<reference evidence="1" key="1">
    <citation type="journal article" date="2023" name="Mol. Phylogenet. Evol.">
        <title>Genome-scale phylogeny and comparative genomics of the fungal order Sordariales.</title>
        <authorList>
            <person name="Hensen N."/>
            <person name="Bonometti L."/>
            <person name="Westerberg I."/>
            <person name="Brannstrom I.O."/>
            <person name="Guillou S."/>
            <person name="Cros-Aarteil S."/>
            <person name="Calhoun S."/>
            <person name="Haridas S."/>
            <person name="Kuo A."/>
            <person name="Mondo S."/>
            <person name="Pangilinan J."/>
            <person name="Riley R."/>
            <person name="LaButti K."/>
            <person name="Andreopoulos B."/>
            <person name="Lipzen A."/>
            <person name="Chen C."/>
            <person name="Yan M."/>
            <person name="Daum C."/>
            <person name="Ng V."/>
            <person name="Clum A."/>
            <person name="Steindorff A."/>
            <person name="Ohm R.A."/>
            <person name="Martin F."/>
            <person name="Silar P."/>
            <person name="Natvig D.O."/>
            <person name="Lalanne C."/>
            <person name="Gautier V."/>
            <person name="Ament-Velasquez S.L."/>
            <person name="Kruys A."/>
            <person name="Hutchinson M.I."/>
            <person name="Powell A.J."/>
            <person name="Barry K."/>
            <person name="Miller A.N."/>
            <person name="Grigoriev I.V."/>
            <person name="Debuchy R."/>
            <person name="Gladieux P."/>
            <person name="Hiltunen Thoren M."/>
            <person name="Johannesson H."/>
        </authorList>
    </citation>
    <scope>NUCLEOTIDE SEQUENCE</scope>
    <source>
        <strain evidence="1">CBS 508.74</strain>
    </source>
</reference>
<dbReference type="GO" id="GO:0008080">
    <property type="term" value="F:N-acetyltransferase activity"/>
    <property type="evidence" value="ECO:0007669"/>
    <property type="project" value="TreeGrafter"/>
</dbReference>
<dbReference type="Proteomes" id="UP001302812">
    <property type="component" value="Unassembled WGS sequence"/>
</dbReference>
<keyword evidence="2" id="KW-1185">Reference proteome</keyword>
<evidence type="ECO:0000313" key="2">
    <source>
        <dbReference type="Proteomes" id="UP001302812"/>
    </source>
</evidence>
<evidence type="ECO:0000313" key="1">
    <source>
        <dbReference type="EMBL" id="KAK4113323.1"/>
    </source>
</evidence>
<evidence type="ECO:0008006" key="3">
    <source>
        <dbReference type="Google" id="ProtNLM"/>
    </source>
</evidence>
<dbReference type="InterPro" id="IPR052058">
    <property type="entry name" value="Alcohol_O-acetyltransferase"/>
</dbReference>